<sequence length="72" mass="8416">MWVLRGDGDRKADNVLPLDIAVNATRPSARESVKRRMRESVLTYHDGLSRHRRENATHQNRWVSRRVASHLI</sequence>
<comment type="caution">
    <text evidence="1">The sequence shown here is derived from an EMBL/GenBank/DDBJ whole genome shotgun (WGS) entry which is preliminary data.</text>
</comment>
<evidence type="ECO:0000313" key="1">
    <source>
        <dbReference type="EMBL" id="MBM3276340.1"/>
    </source>
</evidence>
<accession>A0A937X8J6</accession>
<name>A0A937X8J6_9BACT</name>
<dbReference type="Proteomes" id="UP000703893">
    <property type="component" value="Unassembled WGS sequence"/>
</dbReference>
<protein>
    <submittedName>
        <fullName evidence="1">Uncharacterized protein</fullName>
    </submittedName>
</protein>
<dbReference type="EMBL" id="VGJX01000978">
    <property type="protein sequence ID" value="MBM3276340.1"/>
    <property type="molecule type" value="Genomic_DNA"/>
</dbReference>
<reference evidence="1 2" key="1">
    <citation type="submission" date="2019-03" db="EMBL/GenBank/DDBJ databases">
        <title>Lake Tanganyika Metagenome-Assembled Genomes (MAGs).</title>
        <authorList>
            <person name="Tran P."/>
        </authorList>
    </citation>
    <scope>NUCLEOTIDE SEQUENCE [LARGE SCALE GENOMIC DNA]</scope>
    <source>
        <strain evidence="1">K_DeepCast_65m_m2_236</strain>
    </source>
</reference>
<gene>
    <name evidence="1" type="ORF">FJZ00_14395</name>
</gene>
<organism evidence="1 2">
    <name type="scientific">Candidatus Tanganyikabacteria bacterium</name>
    <dbReference type="NCBI Taxonomy" id="2961651"/>
    <lineage>
        <taxon>Bacteria</taxon>
        <taxon>Bacillati</taxon>
        <taxon>Candidatus Sericytochromatia</taxon>
        <taxon>Candidatus Tanganyikabacteria</taxon>
    </lineage>
</organism>
<proteinExistence type="predicted"/>
<evidence type="ECO:0000313" key="2">
    <source>
        <dbReference type="Proteomes" id="UP000703893"/>
    </source>
</evidence>
<dbReference type="AlphaFoldDB" id="A0A937X8J6"/>